<evidence type="ECO:0000256" key="1">
    <source>
        <dbReference type="ARBA" id="ARBA00001933"/>
    </source>
</evidence>
<dbReference type="RefSeq" id="WP_132704711.1">
    <property type="nucleotide sequence ID" value="NZ_SMGI01000002.1"/>
</dbReference>
<dbReference type="InterPro" id="IPR000277">
    <property type="entry name" value="Cys/Met-Metab_PyrdxlP-dep_enz"/>
</dbReference>
<dbReference type="PANTHER" id="PTHR11808">
    <property type="entry name" value="TRANS-SULFURATION ENZYME FAMILY MEMBER"/>
    <property type="match status" value="1"/>
</dbReference>
<dbReference type="Gene3D" id="3.90.1150.10">
    <property type="entry name" value="Aspartate Aminotransferase, domain 1"/>
    <property type="match status" value="1"/>
</dbReference>
<dbReference type="PANTHER" id="PTHR11808:SF15">
    <property type="entry name" value="CYSTATHIONINE GAMMA-LYASE"/>
    <property type="match status" value="1"/>
</dbReference>
<evidence type="ECO:0000313" key="6">
    <source>
        <dbReference type="EMBL" id="TCK67666.1"/>
    </source>
</evidence>
<dbReference type="InterPro" id="IPR015424">
    <property type="entry name" value="PyrdxlP-dep_Trfase"/>
</dbReference>
<dbReference type="EMBL" id="SMGI01000002">
    <property type="protein sequence ID" value="TCK67666.1"/>
    <property type="molecule type" value="Genomic_DNA"/>
</dbReference>
<keyword evidence="7" id="KW-1185">Reference proteome</keyword>
<evidence type="ECO:0000256" key="3">
    <source>
        <dbReference type="ARBA" id="ARBA00022898"/>
    </source>
</evidence>
<dbReference type="Pfam" id="PF01053">
    <property type="entry name" value="Cys_Met_Meta_PP"/>
    <property type="match status" value="1"/>
</dbReference>
<name>A0A4R1KRJ4_9FLAO</name>
<dbReference type="InterPro" id="IPR015421">
    <property type="entry name" value="PyrdxlP-dep_Trfase_major"/>
</dbReference>
<comment type="caution">
    <text evidence="6">The sequence shown here is derived from an EMBL/GenBank/DDBJ whole genome shotgun (WGS) entry which is preliminary data.</text>
</comment>
<protein>
    <submittedName>
        <fullName evidence="6">Cystathionine gamma-lyase</fullName>
    </submittedName>
</protein>
<dbReference type="GO" id="GO:0030170">
    <property type="term" value="F:pyridoxal phosphate binding"/>
    <property type="evidence" value="ECO:0007669"/>
    <property type="project" value="InterPro"/>
</dbReference>
<keyword evidence="6" id="KW-0456">Lyase</keyword>
<feature type="modified residue" description="N6-(pyridoxal phosphate)lysine" evidence="4">
    <location>
        <position position="195"/>
    </location>
</feature>
<keyword evidence="3 4" id="KW-0663">Pyridoxal phosphate</keyword>
<reference evidence="6 7" key="1">
    <citation type="journal article" date="2015" name="Stand. Genomic Sci.">
        <title>Genomic Encyclopedia of Bacterial and Archaeal Type Strains, Phase III: the genomes of soil and plant-associated and newly described type strains.</title>
        <authorList>
            <person name="Whitman W.B."/>
            <person name="Woyke T."/>
            <person name="Klenk H.P."/>
            <person name="Zhou Y."/>
            <person name="Lilburn T.G."/>
            <person name="Beck B.J."/>
            <person name="De Vos P."/>
            <person name="Vandamme P."/>
            <person name="Eisen J.A."/>
            <person name="Garrity G."/>
            <person name="Hugenholtz P."/>
            <person name="Kyrpides N.C."/>
        </authorList>
    </citation>
    <scope>NUCLEOTIDE SEQUENCE [LARGE SCALE GENOMIC DNA]</scope>
    <source>
        <strain evidence="6 7">CECT 8445</strain>
    </source>
</reference>
<dbReference type="GO" id="GO:0003962">
    <property type="term" value="F:cystathionine gamma-synthase activity"/>
    <property type="evidence" value="ECO:0007669"/>
    <property type="project" value="TreeGrafter"/>
</dbReference>
<dbReference type="GO" id="GO:0005737">
    <property type="term" value="C:cytoplasm"/>
    <property type="evidence" value="ECO:0007669"/>
    <property type="project" value="TreeGrafter"/>
</dbReference>
<dbReference type="GO" id="GO:0019343">
    <property type="term" value="P:cysteine biosynthetic process via cystathionine"/>
    <property type="evidence" value="ECO:0007669"/>
    <property type="project" value="TreeGrafter"/>
</dbReference>
<dbReference type="InterPro" id="IPR015422">
    <property type="entry name" value="PyrdxlP-dep_Trfase_small"/>
</dbReference>
<dbReference type="FunFam" id="3.90.1150.10:FF:000008">
    <property type="entry name" value="Cystathionine gamma-synthase"/>
    <property type="match status" value="1"/>
</dbReference>
<dbReference type="OrthoDB" id="9803729at2"/>
<evidence type="ECO:0000256" key="2">
    <source>
        <dbReference type="ARBA" id="ARBA00009077"/>
    </source>
</evidence>
<organism evidence="6 7">
    <name type="scientific">Winogradskyella wandonensis</name>
    <dbReference type="NCBI Taxonomy" id="1442586"/>
    <lineage>
        <taxon>Bacteria</taxon>
        <taxon>Pseudomonadati</taxon>
        <taxon>Bacteroidota</taxon>
        <taxon>Flavobacteriia</taxon>
        <taxon>Flavobacteriales</taxon>
        <taxon>Flavobacteriaceae</taxon>
        <taxon>Winogradskyella</taxon>
    </lineage>
</organism>
<proteinExistence type="inferred from homology"/>
<sequence length="379" mass="41567">MKFNTKAIHGGQKLDPAYGSVMPPIYQTSTYAQSTPGGHKGYEYSRTHNPTRDALENALASLENGSFGIAFGSGLAAIDAVLKLLKPGDEVVSTNDLYGGSYRLFTKIYKKFGMKFHFIGMENASSIEDYINQNTKLIWVETPTNPMMNVIDIKTIAEIAKRRNVLLAVDNTFATPYLQQPLDLGADIVMHSVTKYLGGHSDLILGGLVVRDKELADQLYFIQNASGAICGPQDCFLALRGIKTLHVRMQRHCENGKAVAEYLANHPKIDKVYWPGLQHHPNHDIAKSQMKDFGGMVSFVTKGNNYNEVIKIVENLKVFTLAESLGGVESLAGHPASMTHASIPKEEREKTGIVDSLIRLSVGIEDTADLIADLEQAIG</sequence>
<accession>A0A4R1KRJ4</accession>
<comment type="cofactor">
    <cofactor evidence="1 5">
        <name>pyridoxal 5'-phosphate</name>
        <dbReference type="ChEBI" id="CHEBI:597326"/>
    </cofactor>
</comment>
<comment type="similarity">
    <text evidence="2 5">Belongs to the trans-sulfuration enzymes family.</text>
</comment>
<gene>
    <name evidence="6" type="ORF">DFQ05_1445</name>
</gene>
<evidence type="ECO:0000256" key="5">
    <source>
        <dbReference type="RuleBase" id="RU362118"/>
    </source>
</evidence>
<dbReference type="PIRSF" id="PIRSF001434">
    <property type="entry name" value="CGS"/>
    <property type="match status" value="1"/>
</dbReference>
<dbReference type="Proteomes" id="UP000295714">
    <property type="component" value="Unassembled WGS sequence"/>
</dbReference>
<evidence type="ECO:0000313" key="7">
    <source>
        <dbReference type="Proteomes" id="UP000295714"/>
    </source>
</evidence>
<dbReference type="GO" id="GO:0004123">
    <property type="term" value="F:cystathionine gamma-lyase activity"/>
    <property type="evidence" value="ECO:0007669"/>
    <property type="project" value="TreeGrafter"/>
</dbReference>
<dbReference type="Gene3D" id="3.40.640.10">
    <property type="entry name" value="Type I PLP-dependent aspartate aminotransferase-like (Major domain)"/>
    <property type="match status" value="1"/>
</dbReference>
<dbReference type="SUPFAM" id="SSF53383">
    <property type="entry name" value="PLP-dependent transferases"/>
    <property type="match status" value="1"/>
</dbReference>
<dbReference type="FunFam" id="3.40.640.10:FF:000009">
    <property type="entry name" value="Cystathionine gamma-synthase homolog"/>
    <property type="match status" value="1"/>
</dbReference>
<dbReference type="CDD" id="cd00614">
    <property type="entry name" value="CGS_like"/>
    <property type="match status" value="1"/>
</dbReference>
<dbReference type="NCBIfam" id="NF005871">
    <property type="entry name" value="PRK07811.1"/>
    <property type="match status" value="1"/>
</dbReference>
<evidence type="ECO:0000256" key="4">
    <source>
        <dbReference type="PIRSR" id="PIRSR001434-2"/>
    </source>
</evidence>
<dbReference type="GO" id="GO:0019346">
    <property type="term" value="P:transsulfuration"/>
    <property type="evidence" value="ECO:0007669"/>
    <property type="project" value="InterPro"/>
</dbReference>
<dbReference type="AlphaFoldDB" id="A0A4R1KRJ4"/>